<dbReference type="CDD" id="cd22333">
    <property type="entry name" value="LlaBIII_nuclease-like"/>
    <property type="match status" value="1"/>
</dbReference>
<sequence>MSALSTLLDTLRHMAVTESEKGTYFEELVVCYLRTEPSYIDLYDTVWPYKEWAKEEGYPVKDTGIDLVARERGTGNLHAIQCKFYAPDHKITKKDIDTFFSASGKSWFSHRVIVATTNHWNSNAEDTLANQLPPVSKIDLLDLETSVIDWSQYQPKQKPVLREKKRPREHQKTAIGNVLAGFETHNRGRLIMACGTGKTFTSLKLAEELVGAGGRVLFLVPSLSLLSQSLTEWTQESQVPLHSFAVCSDSDMGKKKASNDDEIKVKVHELRYPATTNPERLATEYQKRHDATHMTVVFSTYHSIDVISQAQKDYGFPEFDLIVCDEAHRTTGVTFGGEENDSAFVKVHNQDYLHGKRRLYMTATPRIYGDVAQEKAEKEGAIVYGMNNAEIFGPEFHVITFSEAVRRELLVDYKVIVLAVDEGTVSARLQKLLDDPENGLKVDDAAKIVGCWKALAKIGLSQDNVEDPEPMKRAVAFCQVILPDYKGRVHKVSSVQIADMFQKVVEEYQQQDGIEPEARLTCEAEHVDGGMNASEKEGKLCWLKEETPDKTCRVLSNVRCLSEGVDVPALDAVLFLTPRNSQVDVVQSVGRVMRNAPGKKRGYVVLPVVIPAGTPPEQSLDNNQAYKVVWQVLQALRSHDDRFDNMVNKMDLQAKPDTSRMEVIAVTKKITHKTMALTSGTTQKAHSSYNLGNKSSTPRDDKRQMPLQYEVGEIERAIYAKIVKKVGNRHHWEDWAADIAKIAQTHITRITTILDNPENVQARAAFDQFVSDLRSELNDSINREEIIEMLAQHLITRPVFEALFSGHSFVSDNPMSKAMQSVLDALDEHSLHKEADTLEDFYANVRERASGIDTAYGRQKVIKELYDGFFQQAFPRLKERLGIVYTPLEVVDFIIRSINDVLESEFGQTLGSEGVHIMDPFTGTGTFITRLLQSGLITKEQLLQKFRHELHANEIVLLAYYIASINIEATFSDLMDGKYEPFEGICLTDTFRLNEAHDLIGSTLEDNNKRIKKQKKLDIRVIMGNPPYSVGQASGNDNNQNVAYPTLDARIAETYAQQSAMTSVRTMYDSYIRAIRWASDRIGNCGVVGFVTNAGFLDATSADGLRKCLADEFSSLFIFHLRGGIRGKSGDLARQEGGNIFNIMVAPAISILVKNPNAKEQRRILFHDIGNYLTRDQKLEKLEELASINGLSATGMWQTITPDGHGDWLRQRDDKFEKYIPMGVKKSNQKAIFSIFSLGIATGKDAWCYNAGKRDLTTNLKAMIAAYNSELNRFNDKFPVLDRKARESALSDFIDTDPTKISWSAGLKQDFARNTKLNFSGTALTSSIYRPFTRQWLYYDRKLNERVYQIPRLFPNAKTENQVICMSGMGSRKGASALMTNTTIDLNAFDAGSQCFPEYLYDYTEQQSNRATEQQSNRATEQQSNRATEQQSNRATEQQSNRATEQQSNRATEQQSNRATEQQSNRATEQQSNRATEQQSNRANGPLDRKSRDKSGYLHVQRGTEERLQCADDQCDSEPAYGGHRWQPMLSDVSLRKGGQPMSTSQGSLFEQPPAQPRLVRREAITDEGLKHFQDAYPGQTISKRDLFYYVYGILHSEEYRERYADTLRKELPRIPRVKTYEAFKAFSDAGRRLGEMHVNFDSQPIYEGVKVDYGKGPLTPEAFRVEKMKYGKGKDKSILHYNDRITVTGIPLEAYDYVVNGKPALDWVVERQCVKTDKASGIVNDANDWAIETMDNPRYPLELFLRVLTISLETMKIVKALPTLDILEN</sequence>
<dbReference type="Gene3D" id="3.40.50.300">
    <property type="entry name" value="P-loop containing nucleotide triphosphate hydrolases"/>
    <property type="match status" value="2"/>
</dbReference>
<evidence type="ECO:0000313" key="6">
    <source>
        <dbReference type="Proteomes" id="UP000195633"/>
    </source>
</evidence>
<name>A0A1Y0V1G0_9PROT</name>
<reference evidence="5 6" key="1">
    <citation type="submission" date="2017-05" db="EMBL/GenBank/DDBJ databases">
        <title>Genome sequence of Acetobacter pasteurianus subsp. ascendens strain SRCM101447.</title>
        <authorList>
            <person name="Cho S.H."/>
        </authorList>
    </citation>
    <scope>NUCLEOTIDE SEQUENCE [LARGE SCALE GENOMIC DNA]</scope>
    <source>
        <strain evidence="5 6">SRCM101447</strain>
    </source>
</reference>
<dbReference type="PRINTS" id="PR00507">
    <property type="entry name" value="N12N6MTFRASE"/>
</dbReference>
<organism evidence="5 6">
    <name type="scientific">Acetobacter ascendens</name>
    <dbReference type="NCBI Taxonomy" id="481146"/>
    <lineage>
        <taxon>Bacteria</taxon>
        <taxon>Pseudomonadati</taxon>
        <taxon>Pseudomonadota</taxon>
        <taxon>Alphaproteobacteria</taxon>
        <taxon>Acetobacterales</taxon>
        <taxon>Acetobacteraceae</taxon>
        <taxon>Acetobacter</taxon>
    </lineage>
</organism>
<dbReference type="Pfam" id="PF13156">
    <property type="entry name" value="Mrr_cat_2"/>
    <property type="match status" value="1"/>
</dbReference>
<evidence type="ECO:0000259" key="4">
    <source>
        <dbReference type="PROSITE" id="PS51194"/>
    </source>
</evidence>
<dbReference type="InterPro" id="IPR029063">
    <property type="entry name" value="SAM-dependent_MTases_sf"/>
</dbReference>
<dbReference type="GO" id="GO:0005829">
    <property type="term" value="C:cytosol"/>
    <property type="evidence" value="ECO:0007669"/>
    <property type="project" value="TreeGrafter"/>
</dbReference>
<dbReference type="GO" id="GO:0005524">
    <property type="term" value="F:ATP binding"/>
    <property type="evidence" value="ECO:0007669"/>
    <property type="project" value="InterPro"/>
</dbReference>
<gene>
    <name evidence="5" type="ORF">S101447_01095</name>
</gene>
<dbReference type="Proteomes" id="UP000195633">
    <property type="component" value="Chromosome"/>
</dbReference>
<dbReference type="GO" id="GO:0003677">
    <property type="term" value="F:DNA binding"/>
    <property type="evidence" value="ECO:0007669"/>
    <property type="project" value="InterPro"/>
</dbReference>
<dbReference type="InterPro" id="IPR001650">
    <property type="entry name" value="Helicase_C-like"/>
</dbReference>
<evidence type="ECO:0000259" key="3">
    <source>
        <dbReference type="PROSITE" id="PS51192"/>
    </source>
</evidence>
<comment type="similarity">
    <text evidence="1">Belongs to the N(4)/N(6)-methyltransferase family.</text>
</comment>
<evidence type="ECO:0008006" key="7">
    <source>
        <dbReference type="Google" id="ProtNLM"/>
    </source>
</evidence>
<dbReference type="SMART" id="SM00487">
    <property type="entry name" value="DEXDc"/>
    <property type="match status" value="1"/>
</dbReference>
<dbReference type="Pfam" id="PF04851">
    <property type="entry name" value="ResIII"/>
    <property type="match status" value="1"/>
</dbReference>
<feature type="compositionally biased region" description="Polar residues" evidence="2">
    <location>
        <begin position="1406"/>
        <end position="1483"/>
    </location>
</feature>
<dbReference type="InterPro" id="IPR041635">
    <property type="entry name" value="Type_ISP_LLaBIII_C"/>
</dbReference>
<dbReference type="GO" id="GO:0016787">
    <property type="term" value="F:hydrolase activity"/>
    <property type="evidence" value="ECO:0007669"/>
    <property type="project" value="InterPro"/>
</dbReference>
<dbReference type="InterPro" id="IPR053980">
    <property type="entry name" value="ISP_coupler"/>
</dbReference>
<dbReference type="Pfam" id="PF00271">
    <property type="entry name" value="Helicase_C"/>
    <property type="match status" value="1"/>
</dbReference>
<dbReference type="InterPro" id="IPR027417">
    <property type="entry name" value="P-loop_NTPase"/>
</dbReference>
<feature type="domain" description="Helicase C-terminal" evidence="4">
    <location>
        <begin position="470"/>
        <end position="651"/>
    </location>
</feature>
<dbReference type="InterPro" id="IPR050742">
    <property type="entry name" value="Helicase_Restrict-Modif_Enz"/>
</dbReference>
<evidence type="ECO:0000256" key="2">
    <source>
        <dbReference type="SAM" id="MobiDB-lite"/>
    </source>
</evidence>
<dbReference type="GO" id="GO:0008170">
    <property type="term" value="F:N-methyltransferase activity"/>
    <property type="evidence" value="ECO:0007669"/>
    <property type="project" value="InterPro"/>
</dbReference>
<dbReference type="InterPro" id="IPR003356">
    <property type="entry name" value="DNA_methylase_A-5"/>
</dbReference>
<dbReference type="CDD" id="cd18785">
    <property type="entry name" value="SF2_C"/>
    <property type="match status" value="1"/>
</dbReference>
<dbReference type="Pfam" id="PF02384">
    <property type="entry name" value="N6_Mtase"/>
    <property type="match status" value="1"/>
</dbReference>
<dbReference type="InterPro" id="IPR011335">
    <property type="entry name" value="Restrct_endonuc-II-like"/>
</dbReference>
<dbReference type="InterPro" id="IPR039442">
    <property type="entry name" value="Mrr-like_dom"/>
</dbReference>
<feature type="domain" description="Helicase ATP-binding" evidence="3">
    <location>
        <begin position="179"/>
        <end position="383"/>
    </location>
</feature>
<feature type="region of interest" description="Disordered" evidence="2">
    <location>
        <begin position="679"/>
        <end position="703"/>
    </location>
</feature>
<accession>A0A1Y0V1G0</accession>
<dbReference type="PANTHER" id="PTHR47396">
    <property type="entry name" value="TYPE I RESTRICTION ENZYME ECOKI R PROTEIN"/>
    <property type="match status" value="1"/>
</dbReference>
<dbReference type="SUPFAM" id="SSF52540">
    <property type="entry name" value="P-loop containing nucleoside triphosphate hydrolases"/>
    <property type="match status" value="2"/>
</dbReference>
<protein>
    <recommendedName>
        <fullName evidence="7">Damage-inducible protein</fullName>
    </recommendedName>
</protein>
<dbReference type="Pfam" id="PF22240">
    <property type="entry name" value="ISP_coupler"/>
    <property type="match status" value="1"/>
</dbReference>
<dbReference type="SUPFAM" id="SSF52980">
    <property type="entry name" value="Restriction endonuclease-like"/>
    <property type="match status" value="1"/>
</dbReference>
<dbReference type="REBASE" id="191861">
    <property type="entry name" value="Apa1447ORF1095P"/>
</dbReference>
<evidence type="ECO:0000256" key="1">
    <source>
        <dbReference type="ARBA" id="ARBA00006594"/>
    </source>
</evidence>
<evidence type="ECO:0000313" key="5">
    <source>
        <dbReference type="EMBL" id="ARW10193.1"/>
    </source>
</evidence>
<dbReference type="PROSITE" id="PS51194">
    <property type="entry name" value="HELICASE_CTER"/>
    <property type="match status" value="1"/>
</dbReference>
<dbReference type="SUPFAM" id="SSF53335">
    <property type="entry name" value="S-adenosyl-L-methionine-dependent methyltransferases"/>
    <property type="match status" value="1"/>
</dbReference>
<dbReference type="Gene3D" id="3.40.1350.10">
    <property type="match status" value="1"/>
</dbReference>
<dbReference type="InterPro" id="IPR011856">
    <property type="entry name" value="tRNA_endonuc-like_dom_sf"/>
</dbReference>
<dbReference type="InterPro" id="IPR014001">
    <property type="entry name" value="Helicase_ATP-bd"/>
</dbReference>
<feature type="compositionally biased region" description="Polar residues" evidence="2">
    <location>
        <begin position="679"/>
        <end position="696"/>
    </location>
</feature>
<dbReference type="Gene3D" id="3.40.50.150">
    <property type="entry name" value="Vaccinia Virus protein VP39"/>
    <property type="match status" value="1"/>
</dbReference>
<feature type="region of interest" description="Disordered" evidence="2">
    <location>
        <begin position="1406"/>
        <end position="1495"/>
    </location>
</feature>
<proteinExistence type="inferred from homology"/>
<dbReference type="PROSITE" id="PS51192">
    <property type="entry name" value="HELICASE_ATP_BIND_1"/>
    <property type="match status" value="1"/>
</dbReference>
<dbReference type="EMBL" id="CP021524">
    <property type="protein sequence ID" value="ARW10193.1"/>
    <property type="molecule type" value="Genomic_DNA"/>
</dbReference>
<dbReference type="InterPro" id="IPR006935">
    <property type="entry name" value="Helicase/UvrB_N"/>
</dbReference>
<dbReference type="Pfam" id="PF18135">
    <property type="entry name" value="Type_ISP_C"/>
    <property type="match status" value="2"/>
</dbReference>
<dbReference type="PANTHER" id="PTHR47396:SF1">
    <property type="entry name" value="ATP-DEPENDENT HELICASE IRC3-RELATED"/>
    <property type="match status" value="1"/>
</dbReference>